<proteinExistence type="predicted"/>
<organism evidence="1 2">
    <name type="scientific">Vibrio harveyi</name>
    <name type="common">Beneckea harveyi</name>
    <dbReference type="NCBI Taxonomy" id="669"/>
    <lineage>
        <taxon>Bacteria</taxon>
        <taxon>Pseudomonadati</taxon>
        <taxon>Pseudomonadota</taxon>
        <taxon>Gammaproteobacteria</taxon>
        <taxon>Vibrionales</taxon>
        <taxon>Vibrionaceae</taxon>
        <taxon>Vibrio</taxon>
    </lineage>
</organism>
<evidence type="ECO:0000313" key="1">
    <source>
        <dbReference type="EMBL" id="EKM32437.1"/>
    </source>
</evidence>
<sequence length="9" mass="1036">MLTGHLHDL</sequence>
<dbReference type="Proteomes" id="UP000008367">
    <property type="component" value="Unassembled WGS sequence"/>
</dbReference>
<feature type="non-terminal residue" evidence="1">
    <location>
        <position position="9"/>
    </location>
</feature>
<dbReference type="EMBL" id="AJSR01000736">
    <property type="protein sequence ID" value="EKM32437.1"/>
    <property type="molecule type" value="Genomic_DNA"/>
</dbReference>
<reference evidence="1 2" key="1">
    <citation type="submission" date="2012-10" db="EMBL/GenBank/DDBJ databases">
        <title>Genome sequence of Vibrio Cholerae HENC-02.</title>
        <authorList>
            <person name="Eppinger M."/>
            <person name="Hasan N.A."/>
            <person name="Sengamalay N."/>
            <person name="Hine E."/>
            <person name="Su Q."/>
            <person name="Daugherty S.C."/>
            <person name="Young S."/>
            <person name="Sadzewicz L."/>
            <person name="Tallon L."/>
            <person name="Cebula T.A."/>
            <person name="Ravel J."/>
            <person name="Colwell R.R."/>
        </authorList>
    </citation>
    <scope>NUCLEOTIDE SEQUENCE [LARGE SCALE GENOMIC DNA]</scope>
    <source>
        <strain evidence="1 2">HENC-02</strain>
    </source>
</reference>
<accession>A0A454D1A7</accession>
<gene>
    <name evidence="1" type="ORF">VCHENC02_2010A</name>
</gene>
<name>A0A454D1A7_VIBHA</name>
<protein>
    <submittedName>
        <fullName evidence="1">Uncharacterized protein</fullName>
    </submittedName>
</protein>
<comment type="caution">
    <text evidence="1">The sequence shown here is derived from an EMBL/GenBank/DDBJ whole genome shotgun (WGS) entry which is preliminary data.</text>
</comment>
<evidence type="ECO:0000313" key="2">
    <source>
        <dbReference type="Proteomes" id="UP000008367"/>
    </source>
</evidence>